<evidence type="ECO:0008006" key="3">
    <source>
        <dbReference type="Google" id="ProtNLM"/>
    </source>
</evidence>
<reference evidence="1" key="1">
    <citation type="submission" date="2020-08" db="EMBL/GenBank/DDBJ databases">
        <title>Multicomponent nature underlies the extraordinary mechanical properties of spider dragline silk.</title>
        <authorList>
            <person name="Kono N."/>
            <person name="Nakamura H."/>
            <person name="Mori M."/>
            <person name="Yoshida Y."/>
            <person name="Ohtoshi R."/>
            <person name="Malay A.D."/>
            <person name="Moran D.A.P."/>
            <person name="Tomita M."/>
            <person name="Numata K."/>
            <person name="Arakawa K."/>
        </authorList>
    </citation>
    <scope>NUCLEOTIDE SEQUENCE</scope>
</reference>
<keyword evidence="2" id="KW-1185">Reference proteome</keyword>
<evidence type="ECO:0000313" key="2">
    <source>
        <dbReference type="Proteomes" id="UP000887013"/>
    </source>
</evidence>
<evidence type="ECO:0000313" key="1">
    <source>
        <dbReference type="EMBL" id="GFS91236.1"/>
    </source>
</evidence>
<dbReference type="OrthoDB" id="421040at2759"/>
<gene>
    <name evidence="1" type="ORF">NPIL_671541</name>
</gene>
<comment type="caution">
    <text evidence="1">The sequence shown here is derived from an EMBL/GenBank/DDBJ whole genome shotgun (WGS) entry which is preliminary data.</text>
</comment>
<proteinExistence type="predicted"/>
<organism evidence="1 2">
    <name type="scientific">Nephila pilipes</name>
    <name type="common">Giant wood spider</name>
    <name type="synonym">Nephila maculata</name>
    <dbReference type="NCBI Taxonomy" id="299642"/>
    <lineage>
        <taxon>Eukaryota</taxon>
        <taxon>Metazoa</taxon>
        <taxon>Ecdysozoa</taxon>
        <taxon>Arthropoda</taxon>
        <taxon>Chelicerata</taxon>
        <taxon>Arachnida</taxon>
        <taxon>Araneae</taxon>
        <taxon>Araneomorphae</taxon>
        <taxon>Entelegynae</taxon>
        <taxon>Araneoidea</taxon>
        <taxon>Nephilidae</taxon>
        <taxon>Nephila</taxon>
    </lineage>
</organism>
<accession>A0A8X6N314</accession>
<dbReference type="AlphaFoldDB" id="A0A8X6N314"/>
<dbReference type="EMBL" id="BMAW01099695">
    <property type="protein sequence ID" value="GFS91236.1"/>
    <property type="molecule type" value="Genomic_DNA"/>
</dbReference>
<protein>
    <recommendedName>
        <fullName evidence="3">RNase H type-1 domain-containing protein</fullName>
    </recommendedName>
</protein>
<sequence length="149" mass="17557">MGKIRTLQWIPARVGIVGNEAVDELAKVARTFNFTNSNPVTQEDATLGMRQLTNWPKWQELLILPTLILSPKMMQMPSQDIDSERNLSRRLIRFEKLMHWSLRWHENYRRWHQSLQEMQKLPRGGTFSRTSLHMPFSSCPPAEVERIPF</sequence>
<name>A0A8X6N314_NEPPI</name>
<dbReference type="Proteomes" id="UP000887013">
    <property type="component" value="Unassembled WGS sequence"/>
</dbReference>